<accession>A0A5S4EZR9</accession>
<gene>
    <name evidence="3" type="ORF">ETD86_44160</name>
</gene>
<feature type="compositionally biased region" description="Pro residues" evidence="1">
    <location>
        <begin position="14"/>
        <end position="24"/>
    </location>
</feature>
<evidence type="ECO:0000256" key="1">
    <source>
        <dbReference type="SAM" id="MobiDB-lite"/>
    </source>
</evidence>
<evidence type="ECO:0000256" key="2">
    <source>
        <dbReference type="SAM" id="Phobius"/>
    </source>
</evidence>
<reference evidence="3 4" key="1">
    <citation type="submission" date="2019-05" db="EMBL/GenBank/DDBJ databases">
        <title>Draft genome sequence of Nonomuraea turkmeniaca DSM 43926.</title>
        <authorList>
            <person name="Saricaoglu S."/>
            <person name="Isik K."/>
        </authorList>
    </citation>
    <scope>NUCLEOTIDE SEQUENCE [LARGE SCALE GENOMIC DNA]</scope>
    <source>
        <strain evidence="3 4">DSM 43926</strain>
    </source>
</reference>
<dbReference type="AlphaFoldDB" id="A0A5S4EZR9"/>
<name>A0A5S4EZR9_9ACTN</name>
<sequence>MSGPDPQYGQFPYGQPPPQQPPPVAGHRAPRRLPLPLLILAIGVPALLLGVALGTGGTLLLGQLAKPAASPTPSTIAVSGSVTLKDGFGTEGAPCSGDGGFNDIREGAQVVITDATQVTLAVGSLGAGKRDKAGQCEFAFAITAPTGHDFYGIEVSHRGRLQYSASQISSPLFLSLGD</sequence>
<organism evidence="3 4">
    <name type="scientific">Nonomuraea turkmeniaca</name>
    <dbReference type="NCBI Taxonomy" id="103838"/>
    <lineage>
        <taxon>Bacteria</taxon>
        <taxon>Bacillati</taxon>
        <taxon>Actinomycetota</taxon>
        <taxon>Actinomycetes</taxon>
        <taxon>Streptosporangiales</taxon>
        <taxon>Streptosporangiaceae</taxon>
        <taxon>Nonomuraea</taxon>
    </lineage>
</organism>
<feature type="region of interest" description="Disordered" evidence="1">
    <location>
        <begin position="1"/>
        <end position="28"/>
    </location>
</feature>
<dbReference type="EMBL" id="VCKY01000241">
    <property type="protein sequence ID" value="TMR09302.1"/>
    <property type="molecule type" value="Genomic_DNA"/>
</dbReference>
<keyword evidence="2" id="KW-0472">Membrane</keyword>
<dbReference type="Proteomes" id="UP000309128">
    <property type="component" value="Unassembled WGS sequence"/>
</dbReference>
<keyword evidence="4" id="KW-1185">Reference proteome</keyword>
<keyword evidence="2" id="KW-1133">Transmembrane helix</keyword>
<keyword evidence="2" id="KW-0812">Transmembrane</keyword>
<dbReference type="OrthoDB" id="4965292at2"/>
<comment type="caution">
    <text evidence="3">The sequence shown here is derived from an EMBL/GenBank/DDBJ whole genome shotgun (WGS) entry which is preliminary data.</text>
</comment>
<dbReference type="RefSeq" id="WP_138672601.1">
    <property type="nucleotide sequence ID" value="NZ_VCKY01000241.1"/>
</dbReference>
<evidence type="ECO:0000313" key="3">
    <source>
        <dbReference type="EMBL" id="TMR09302.1"/>
    </source>
</evidence>
<proteinExistence type="predicted"/>
<evidence type="ECO:0000313" key="4">
    <source>
        <dbReference type="Proteomes" id="UP000309128"/>
    </source>
</evidence>
<feature type="compositionally biased region" description="Low complexity" evidence="1">
    <location>
        <begin position="1"/>
        <end position="13"/>
    </location>
</feature>
<protein>
    <submittedName>
        <fullName evidence="3">Uncharacterized protein</fullName>
    </submittedName>
</protein>
<feature type="transmembrane region" description="Helical" evidence="2">
    <location>
        <begin position="37"/>
        <end position="61"/>
    </location>
</feature>